<organism evidence="6 7">
    <name type="scientific">Panicum miliaceum</name>
    <name type="common">Proso millet</name>
    <name type="synonym">Broomcorn millet</name>
    <dbReference type="NCBI Taxonomy" id="4540"/>
    <lineage>
        <taxon>Eukaryota</taxon>
        <taxon>Viridiplantae</taxon>
        <taxon>Streptophyta</taxon>
        <taxon>Embryophyta</taxon>
        <taxon>Tracheophyta</taxon>
        <taxon>Spermatophyta</taxon>
        <taxon>Magnoliopsida</taxon>
        <taxon>Liliopsida</taxon>
        <taxon>Poales</taxon>
        <taxon>Poaceae</taxon>
        <taxon>PACMAD clade</taxon>
        <taxon>Panicoideae</taxon>
        <taxon>Panicodae</taxon>
        <taxon>Paniceae</taxon>
        <taxon>Panicinae</taxon>
        <taxon>Panicum</taxon>
        <taxon>Panicum sect. Panicum</taxon>
    </lineage>
</organism>
<accession>A0A3L6T819</accession>
<dbReference type="Proteomes" id="UP000275267">
    <property type="component" value="Unassembled WGS sequence"/>
</dbReference>
<reference evidence="7" key="1">
    <citation type="journal article" date="2019" name="Nat. Commun.">
        <title>The genome of broomcorn millet.</title>
        <authorList>
            <person name="Zou C."/>
            <person name="Miki D."/>
            <person name="Li D."/>
            <person name="Tang Q."/>
            <person name="Xiao L."/>
            <person name="Rajput S."/>
            <person name="Deng P."/>
            <person name="Jia W."/>
            <person name="Huang R."/>
            <person name="Zhang M."/>
            <person name="Sun Y."/>
            <person name="Hu J."/>
            <person name="Fu X."/>
            <person name="Schnable P.S."/>
            <person name="Li F."/>
            <person name="Zhang H."/>
            <person name="Feng B."/>
            <person name="Zhu X."/>
            <person name="Liu R."/>
            <person name="Schnable J.C."/>
            <person name="Zhu J.-K."/>
            <person name="Zhang H."/>
        </authorList>
    </citation>
    <scope>NUCLEOTIDE SEQUENCE [LARGE SCALE GENOMIC DNA]</scope>
</reference>
<dbReference type="InterPro" id="IPR036093">
    <property type="entry name" value="NAC_dom_sf"/>
</dbReference>
<feature type="domain" description="NAC" evidence="5">
    <location>
        <begin position="13"/>
        <end position="168"/>
    </location>
</feature>
<dbReference type="AlphaFoldDB" id="A0A3L6T819"/>
<dbReference type="STRING" id="4540.A0A3L6T819"/>
<keyword evidence="2" id="KW-0238">DNA-binding</keyword>
<gene>
    <name evidence="6" type="ORF">C2845_PM03G34330</name>
</gene>
<dbReference type="InterPro" id="IPR003441">
    <property type="entry name" value="NAC-dom"/>
</dbReference>
<evidence type="ECO:0000256" key="4">
    <source>
        <dbReference type="ARBA" id="ARBA00023242"/>
    </source>
</evidence>
<evidence type="ECO:0000256" key="1">
    <source>
        <dbReference type="ARBA" id="ARBA00023015"/>
    </source>
</evidence>
<dbReference type="GO" id="GO:0006355">
    <property type="term" value="P:regulation of DNA-templated transcription"/>
    <property type="evidence" value="ECO:0007669"/>
    <property type="project" value="InterPro"/>
</dbReference>
<protein>
    <recommendedName>
        <fullName evidence="5">NAC domain-containing protein</fullName>
    </recommendedName>
</protein>
<comment type="caution">
    <text evidence="6">The sequence shown here is derived from an EMBL/GenBank/DDBJ whole genome shotgun (WGS) entry which is preliminary data.</text>
</comment>
<dbReference type="SUPFAM" id="SSF101941">
    <property type="entry name" value="NAC domain"/>
    <property type="match status" value="1"/>
</dbReference>
<dbReference type="GO" id="GO:0003677">
    <property type="term" value="F:DNA binding"/>
    <property type="evidence" value="ECO:0007669"/>
    <property type="project" value="UniProtKB-KW"/>
</dbReference>
<dbReference type="PANTHER" id="PTHR31744">
    <property type="entry name" value="PROTEIN CUP-SHAPED COTYLEDON 2-RELATED"/>
    <property type="match status" value="1"/>
</dbReference>
<dbReference type="EMBL" id="PQIB02000002">
    <property type="protein sequence ID" value="RLN34445.1"/>
    <property type="molecule type" value="Genomic_DNA"/>
</dbReference>
<sequence length="264" mass="28784">MPVRFRMGGDGRLPLGFRFRPTDEELLTHYLAPKAADAGFAPAAVREVDFYKAEPWDLLPAGGDGGEGGGSYFFCRRSVKFPSGLRTNRATRAGYWKSTGKDKVVLRQHGGGGTDSGRGEPLGLKKTLVFYRGRAPTGEKTNWVMHEYRLPSFDGCNGGKMMTAVGAEASNPEHANFFSDALAIAPADRHHGTEGHAAQGVLALQLNHEELLMNYSVSDYASAAAPASELLQQATLLRDDELRSDSDLLPQLLDYEGFPFLQDF</sequence>
<dbReference type="PANTHER" id="PTHR31744:SF74">
    <property type="entry name" value="OS08G0433500 PROTEIN"/>
    <property type="match status" value="1"/>
</dbReference>
<evidence type="ECO:0000313" key="6">
    <source>
        <dbReference type="EMBL" id="RLN34445.1"/>
    </source>
</evidence>
<keyword evidence="3" id="KW-0804">Transcription</keyword>
<evidence type="ECO:0000259" key="5">
    <source>
        <dbReference type="PROSITE" id="PS51005"/>
    </source>
</evidence>
<dbReference type="Gene3D" id="2.170.150.80">
    <property type="entry name" value="NAC domain"/>
    <property type="match status" value="1"/>
</dbReference>
<proteinExistence type="predicted"/>
<evidence type="ECO:0000256" key="2">
    <source>
        <dbReference type="ARBA" id="ARBA00023125"/>
    </source>
</evidence>
<dbReference type="OrthoDB" id="675141at2759"/>
<keyword evidence="1" id="KW-0805">Transcription regulation</keyword>
<keyword evidence="4" id="KW-0539">Nucleus</keyword>
<evidence type="ECO:0000256" key="3">
    <source>
        <dbReference type="ARBA" id="ARBA00023163"/>
    </source>
</evidence>
<dbReference type="PROSITE" id="PS51005">
    <property type="entry name" value="NAC"/>
    <property type="match status" value="1"/>
</dbReference>
<name>A0A3L6T819_PANMI</name>
<keyword evidence="7" id="KW-1185">Reference proteome</keyword>
<dbReference type="Pfam" id="PF02365">
    <property type="entry name" value="NAM"/>
    <property type="match status" value="1"/>
</dbReference>
<evidence type="ECO:0000313" key="7">
    <source>
        <dbReference type="Proteomes" id="UP000275267"/>
    </source>
</evidence>